<evidence type="ECO:0000259" key="2">
    <source>
        <dbReference type="Pfam" id="PF10607"/>
    </source>
</evidence>
<dbReference type="PANTHER" id="PTHR12170:SF6">
    <property type="entry name" value="E3 UBIQUITIN-PROTEIN TRANSFERASE RMND5B"/>
    <property type="match status" value="1"/>
</dbReference>
<dbReference type="AlphaFoldDB" id="A0A7J8FLK6"/>
<dbReference type="GO" id="GO:0043161">
    <property type="term" value="P:proteasome-mediated ubiquitin-dependent protein catabolic process"/>
    <property type="evidence" value="ECO:0007669"/>
    <property type="project" value="InterPro"/>
</dbReference>
<feature type="region of interest" description="Disordered" evidence="1">
    <location>
        <begin position="1"/>
        <end position="22"/>
    </location>
</feature>
<evidence type="ECO:0000313" key="4">
    <source>
        <dbReference type="Proteomes" id="UP000593571"/>
    </source>
</evidence>
<dbReference type="InterPro" id="IPR045098">
    <property type="entry name" value="Fyv10_fam"/>
</dbReference>
<dbReference type="PANTHER" id="PTHR12170">
    <property type="entry name" value="MACROPHAGE ERYTHROBLAST ATTACHER-RELATED"/>
    <property type="match status" value="1"/>
</dbReference>
<protein>
    <submittedName>
        <fullName evidence="3">Required for meiotic nuclear division 5-like protein B</fullName>
    </submittedName>
</protein>
<organism evidence="3 4">
    <name type="scientific">Rousettus aegyptiacus</name>
    <name type="common">Egyptian fruit bat</name>
    <name type="synonym">Pteropus aegyptiacus</name>
    <dbReference type="NCBI Taxonomy" id="9407"/>
    <lineage>
        <taxon>Eukaryota</taxon>
        <taxon>Metazoa</taxon>
        <taxon>Chordata</taxon>
        <taxon>Craniata</taxon>
        <taxon>Vertebrata</taxon>
        <taxon>Euteleostomi</taxon>
        <taxon>Mammalia</taxon>
        <taxon>Eutheria</taxon>
        <taxon>Laurasiatheria</taxon>
        <taxon>Chiroptera</taxon>
        <taxon>Yinpterochiroptera</taxon>
        <taxon>Pteropodoidea</taxon>
        <taxon>Pteropodidae</taxon>
        <taxon>Rousettinae</taxon>
        <taxon>Rousettus</taxon>
    </lineage>
</organism>
<reference evidence="3 4" key="1">
    <citation type="journal article" date="2020" name="Nature">
        <title>Six reference-quality genomes reveal evolution of bat adaptations.</title>
        <authorList>
            <person name="Jebb D."/>
            <person name="Huang Z."/>
            <person name="Pippel M."/>
            <person name="Hughes G.M."/>
            <person name="Lavrichenko K."/>
            <person name="Devanna P."/>
            <person name="Winkler S."/>
            <person name="Jermiin L.S."/>
            <person name="Skirmuntt E.C."/>
            <person name="Katzourakis A."/>
            <person name="Burkitt-Gray L."/>
            <person name="Ray D.A."/>
            <person name="Sullivan K.A.M."/>
            <person name="Roscito J.G."/>
            <person name="Kirilenko B.M."/>
            <person name="Davalos L.M."/>
            <person name="Corthals A.P."/>
            <person name="Power M.L."/>
            <person name="Jones G."/>
            <person name="Ransome R.D."/>
            <person name="Dechmann D.K.N."/>
            <person name="Locatelli A.G."/>
            <person name="Puechmaille S.J."/>
            <person name="Fedrigo O."/>
            <person name="Jarvis E.D."/>
            <person name="Hiller M."/>
            <person name="Vernes S.C."/>
            <person name="Myers E.W."/>
            <person name="Teeling E.C."/>
        </authorList>
    </citation>
    <scope>NUCLEOTIDE SEQUENCE [LARGE SCALE GENOMIC DNA]</scope>
    <source>
        <strain evidence="3">MRouAeg1</strain>
        <tissue evidence="3">Muscle</tissue>
    </source>
</reference>
<gene>
    <name evidence="3" type="ORF">HJG63_016744</name>
</gene>
<dbReference type="GO" id="GO:0005634">
    <property type="term" value="C:nucleus"/>
    <property type="evidence" value="ECO:0007669"/>
    <property type="project" value="TreeGrafter"/>
</dbReference>
<dbReference type="EMBL" id="JACASE010000007">
    <property type="protein sequence ID" value="KAF6448634.1"/>
    <property type="molecule type" value="Genomic_DNA"/>
</dbReference>
<proteinExistence type="predicted"/>
<evidence type="ECO:0000313" key="3">
    <source>
        <dbReference type="EMBL" id="KAF6448634.1"/>
    </source>
</evidence>
<comment type="caution">
    <text evidence="3">The sequence shown here is derived from an EMBL/GenBank/DDBJ whole genome shotgun (WGS) entry which is preliminary data.</text>
</comment>
<accession>A0A7J8FLK6</accession>
<dbReference type="InterPro" id="IPR024964">
    <property type="entry name" value="CTLH/CRA"/>
</dbReference>
<dbReference type="Pfam" id="PF10607">
    <property type="entry name" value="CTLH"/>
    <property type="match status" value="1"/>
</dbReference>
<dbReference type="Proteomes" id="UP000593571">
    <property type="component" value="Unassembled WGS sequence"/>
</dbReference>
<keyword evidence="4" id="KW-1185">Reference proteome</keyword>
<sequence length="313" mass="35151">MGVVRGSKNPPYPTVSPLAQVGPETVDPPLTQAEATIEHCVSVERQVDKVLQKFLTYGQHCKQSLEELGHVGQLWAELARTALQRTPLSATLSLVMSQCCQKIKDTVQKLASDPKDIHSSVSRVGKAIDRVGVWVPWAEVVMPGAGIHEAHQEGKCGKLWDSQAKQQQVLQVAIVEHLYQQGVLGVAEELCQVTARWAVSQRQHLLELNSPLEFQLPSTQYFRPFAWLHQQEIQVMMGSLVYLWLGLKKSPYCHLLDNSHWAKIYETIFDACSLLGLSMESPLSISRTLHHCGSCHSAFYSDRLWSLMLYSVW</sequence>
<dbReference type="GO" id="GO:0034657">
    <property type="term" value="C:GID complex"/>
    <property type="evidence" value="ECO:0007669"/>
    <property type="project" value="TreeGrafter"/>
</dbReference>
<name>A0A7J8FLK6_ROUAE</name>
<dbReference type="GO" id="GO:0004842">
    <property type="term" value="F:ubiquitin-protein transferase activity"/>
    <property type="evidence" value="ECO:0007669"/>
    <property type="project" value="InterPro"/>
</dbReference>
<dbReference type="GO" id="GO:0005737">
    <property type="term" value="C:cytoplasm"/>
    <property type="evidence" value="ECO:0007669"/>
    <property type="project" value="TreeGrafter"/>
</dbReference>
<feature type="domain" description="CTLH/CRA C-terminal to LisH motif" evidence="2">
    <location>
        <begin position="220"/>
        <end position="286"/>
    </location>
</feature>
<evidence type="ECO:0000256" key="1">
    <source>
        <dbReference type="SAM" id="MobiDB-lite"/>
    </source>
</evidence>